<dbReference type="Pfam" id="PF01313">
    <property type="entry name" value="Bac_export_3"/>
    <property type="match status" value="1"/>
</dbReference>
<dbReference type="InterPro" id="IPR006305">
    <property type="entry name" value="FliQ"/>
</dbReference>
<evidence type="ECO:0000256" key="5">
    <source>
        <dbReference type="ARBA" id="ARBA00022692"/>
    </source>
</evidence>
<dbReference type="GeneID" id="46492811"/>
<dbReference type="NCBIfam" id="NF004671">
    <property type="entry name" value="PRK06010.1"/>
    <property type="match status" value="1"/>
</dbReference>
<reference evidence="10 11" key="1">
    <citation type="submission" date="2014-11" db="EMBL/GenBank/DDBJ databases">
        <title>Symbiosis island explosion on the genome of extra-slow-growing strains of soybean bradyrhizobia with massive insertion sequences.</title>
        <authorList>
            <person name="Iida T."/>
            <person name="Minamisawa K."/>
        </authorList>
    </citation>
    <scope>NUCLEOTIDE SEQUENCE [LARGE SCALE GENOMIC DNA]</scope>
    <source>
        <strain evidence="10 11">NK6</strain>
    </source>
</reference>
<accession>A0A0E4BK68</accession>
<proteinExistence type="inferred from homology"/>
<dbReference type="PANTHER" id="PTHR34040">
    <property type="entry name" value="FLAGELLAR BIOSYNTHETIC PROTEIN FLIQ"/>
    <property type="match status" value="1"/>
</dbReference>
<evidence type="ECO:0000256" key="3">
    <source>
        <dbReference type="ARBA" id="ARBA00021718"/>
    </source>
</evidence>
<keyword evidence="6 9" id="KW-1133">Transmembrane helix</keyword>
<dbReference type="OMA" id="EFTRYLW"/>
<dbReference type="EMBL" id="AP014685">
    <property type="protein sequence ID" value="BAR53786.1"/>
    <property type="molecule type" value="Genomic_DNA"/>
</dbReference>
<dbReference type="GO" id="GO:0009425">
    <property type="term" value="C:bacterial-type flagellum basal body"/>
    <property type="evidence" value="ECO:0007669"/>
    <property type="project" value="UniProtKB-SubCell"/>
</dbReference>
<dbReference type="InterPro" id="IPR002191">
    <property type="entry name" value="Bac_export_3"/>
</dbReference>
<keyword evidence="4 9" id="KW-1003">Cell membrane</keyword>
<keyword evidence="10" id="KW-0282">Flagellum</keyword>
<dbReference type="AlphaFoldDB" id="A0A0E4BK68"/>
<keyword evidence="10" id="KW-0969">Cilium</keyword>
<protein>
    <recommendedName>
        <fullName evidence="3 9">Flagellar biosynthetic protein FliQ</fullName>
    </recommendedName>
</protein>
<evidence type="ECO:0000256" key="7">
    <source>
        <dbReference type="ARBA" id="ARBA00023136"/>
    </source>
</evidence>
<evidence type="ECO:0000256" key="6">
    <source>
        <dbReference type="ARBA" id="ARBA00022989"/>
    </source>
</evidence>
<dbReference type="GO" id="GO:0044780">
    <property type="term" value="P:bacterial-type flagellum assembly"/>
    <property type="evidence" value="ECO:0007669"/>
    <property type="project" value="InterPro"/>
</dbReference>
<dbReference type="PRINTS" id="PR00952">
    <property type="entry name" value="TYPE3IMQPROT"/>
</dbReference>
<feature type="transmembrane region" description="Helical" evidence="9">
    <location>
        <begin position="50"/>
        <end position="70"/>
    </location>
</feature>
<evidence type="ECO:0000256" key="1">
    <source>
        <dbReference type="ARBA" id="ARBA00004651"/>
    </source>
</evidence>
<feature type="transmembrane region" description="Helical" evidence="9">
    <location>
        <begin position="13"/>
        <end position="38"/>
    </location>
</feature>
<comment type="function">
    <text evidence="9">Role in flagellar biosynthesis.</text>
</comment>
<keyword evidence="5 9" id="KW-0812">Transmembrane</keyword>
<name>A0A0E4BK68_9BRAD</name>
<dbReference type="GO" id="GO:0005886">
    <property type="term" value="C:plasma membrane"/>
    <property type="evidence" value="ECO:0007669"/>
    <property type="project" value="UniProtKB-SubCell"/>
</dbReference>
<organism evidence="10 11">
    <name type="scientific">Bradyrhizobium diazoefficiens</name>
    <dbReference type="NCBI Taxonomy" id="1355477"/>
    <lineage>
        <taxon>Bacteria</taxon>
        <taxon>Pseudomonadati</taxon>
        <taxon>Pseudomonadota</taxon>
        <taxon>Alphaproteobacteria</taxon>
        <taxon>Hyphomicrobiales</taxon>
        <taxon>Nitrobacteraceae</taxon>
        <taxon>Bradyrhizobium</taxon>
    </lineage>
</organism>
<sequence>MTGPETLDVARDAIWTIVIVSSPLMVVGLVVGVIVSLFQALTQIQEQTLIYVPKILAIFATMLLALPFMADSLHAHMLRISSRIIGG</sequence>
<dbReference type="Proteomes" id="UP000063308">
    <property type="component" value="Chromosome"/>
</dbReference>
<evidence type="ECO:0000313" key="10">
    <source>
        <dbReference type="EMBL" id="BAR53786.1"/>
    </source>
</evidence>
<evidence type="ECO:0000256" key="8">
    <source>
        <dbReference type="ARBA" id="ARBA00023143"/>
    </source>
</evidence>
<gene>
    <name evidence="9" type="primary">fliQ</name>
    <name evidence="10" type="ORF">NK6_601</name>
</gene>
<dbReference type="PANTHER" id="PTHR34040:SF2">
    <property type="entry name" value="FLAGELLAR BIOSYNTHETIC PROTEIN FLIQ"/>
    <property type="match status" value="1"/>
</dbReference>
<dbReference type="PIRSF" id="PIRSF004669">
    <property type="entry name" value="FliQ"/>
    <property type="match status" value="1"/>
</dbReference>
<dbReference type="NCBIfam" id="TIGR01402">
    <property type="entry name" value="fliQ"/>
    <property type="match status" value="1"/>
</dbReference>
<evidence type="ECO:0000256" key="4">
    <source>
        <dbReference type="ARBA" id="ARBA00022475"/>
    </source>
</evidence>
<dbReference type="RefSeq" id="WP_011088555.1">
    <property type="nucleotide sequence ID" value="NZ_AJQI01000329.1"/>
</dbReference>
<dbReference type="GO" id="GO:0009306">
    <property type="term" value="P:protein secretion"/>
    <property type="evidence" value="ECO:0007669"/>
    <property type="project" value="InterPro"/>
</dbReference>
<evidence type="ECO:0000256" key="2">
    <source>
        <dbReference type="ARBA" id="ARBA00006156"/>
    </source>
</evidence>
<keyword evidence="8 9" id="KW-0975">Bacterial flagellum</keyword>
<keyword evidence="10" id="KW-0966">Cell projection</keyword>
<evidence type="ECO:0000313" key="11">
    <source>
        <dbReference type="Proteomes" id="UP000063308"/>
    </source>
</evidence>
<comment type="similarity">
    <text evidence="2 9">Belongs to the FliQ/MopD/SpaQ family.</text>
</comment>
<keyword evidence="7 9" id="KW-0472">Membrane</keyword>
<evidence type="ECO:0000256" key="9">
    <source>
        <dbReference type="RuleBase" id="RU364090"/>
    </source>
</evidence>
<comment type="subcellular location">
    <subcellularLocation>
        <location evidence="1 9">Cell membrane</location>
        <topology evidence="1">Multi-pass membrane protein</topology>
    </subcellularLocation>
    <subcellularLocation>
        <location evidence="9">Bacterial flagellum basal body</location>
    </subcellularLocation>
</comment>